<accession>A0A0D1K8I7</accession>
<dbReference type="AlphaFoldDB" id="A0A0D1K8I7"/>
<reference evidence="2 3" key="1">
    <citation type="submission" date="2014-12" db="EMBL/GenBank/DDBJ databases">
        <title>Comparative genome analysis of Bacillus coagulans HM-08, Clostridium butyricum HM-68, Bacillus subtilis HM-66 and Bacillus licheniformis BL-09.</title>
        <authorList>
            <person name="Zhang H."/>
        </authorList>
    </citation>
    <scope>NUCLEOTIDE SEQUENCE [LARGE SCALE GENOMIC DNA]</scope>
    <source>
        <strain evidence="2 3">HM-66</strain>
    </source>
</reference>
<dbReference type="EMBL" id="JXBC01000014">
    <property type="protein sequence ID" value="KIU04430.1"/>
    <property type="molecule type" value="Genomic_DNA"/>
</dbReference>
<name>A0A0D1K8I7_BACIU</name>
<protein>
    <submittedName>
        <fullName evidence="2">Uncharacterized protein</fullName>
    </submittedName>
</protein>
<sequence length="98" mass="11833">MKGKTHLKALEGKSKAEKKRIRQEYEEAKKRLEKKQSKYVMKENKKTRSMSSNEKKKAEAKRMKRYNDRVWPGWRESDNQPSPVKTYRLEDLEKNETD</sequence>
<feature type="compositionally biased region" description="Basic and acidic residues" evidence="1">
    <location>
        <begin position="53"/>
        <end position="68"/>
    </location>
</feature>
<dbReference type="PATRIC" id="fig|1423.173.peg.4877"/>
<evidence type="ECO:0000313" key="2">
    <source>
        <dbReference type="EMBL" id="KIU04430.1"/>
    </source>
</evidence>
<evidence type="ECO:0000313" key="3">
    <source>
        <dbReference type="Proteomes" id="UP000032247"/>
    </source>
</evidence>
<evidence type="ECO:0000256" key="1">
    <source>
        <dbReference type="SAM" id="MobiDB-lite"/>
    </source>
</evidence>
<comment type="caution">
    <text evidence="2">The sequence shown here is derived from an EMBL/GenBank/DDBJ whole genome shotgun (WGS) entry which is preliminary data.</text>
</comment>
<proteinExistence type="predicted"/>
<organism evidence="2 3">
    <name type="scientific">Bacillus subtilis</name>
    <dbReference type="NCBI Taxonomy" id="1423"/>
    <lineage>
        <taxon>Bacteria</taxon>
        <taxon>Bacillati</taxon>
        <taxon>Bacillota</taxon>
        <taxon>Bacilli</taxon>
        <taxon>Bacillales</taxon>
        <taxon>Bacillaceae</taxon>
        <taxon>Bacillus</taxon>
    </lineage>
</organism>
<gene>
    <name evidence="2" type="ORF">SC09_contig8orf00069</name>
</gene>
<feature type="compositionally biased region" description="Basic and acidic residues" evidence="1">
    <location>
        <begin position="22"/>
        <end position="46"/>
    </location>
</feature>
<dbReference type="Proteomes" id="UP000032247">
    <property type="component" value="Unassembled WGS sequence"/>
</dbReference>
<feature type="compositionally biased region" description="Basic and acidic residues" evidence="1">
    <location>
        <begin position="87"/>
        <end position="98"/>
    </location>
</feature>
<feature type="region of interest" description="Disordered" evidence="1">
    <location>
        <begin position="1"/>
        <end position="98"/>
    </location>
</feature>